<dbReference type="AlphaFoldDB" id="A0A9P0PFK1"/>
<protein>
    <recommendedName>
        <fullName evidence="1">Conserved oligomeric Golgi complex subunit 5 N-terminal domain-containing protein</fullName>
    </recommendedName>
</protein>
<dbReference type="GO" id="GO:0017119">
    <property type="term" value="C:Golgi transport complex"/>
    <property type="evidence" value="ECO:0007669"/>
    <property type="project" value="InterPro"/>
</dbReference>
<reference evidence="2" key="1">
    <citation type="submission" date="2022-03" db="EMBL/GenBank/DDBJ databases">
        <authorList>
            <person name="Sayadi A."/>
        </authorList>
    </citation>
    <scope>NUCLEOTIDE SEQUENCE</scope>
</reference>
<name>A0A9P0PFK1_ACAOB</name>
<dbReference type="Proteomes" id="UP001152888">
    <property type="component" value="Unassembled WGS sequence"/>
</dbReference>
<evidence type="ECO:0000313" key="3">
    <source>
        <dbReference type="Proteomes" id="UP001152888"/>
    </source>
</evidence>
<dbReference type="GO" id="GO:0006891">
    <property type="term" value="P:intra-Golgi vesicle-mediated transport"/>
    <property type="evidence" value="ECO:0007669"/>
    <property type="project" value="InterPro"/>
</dbReference>
<organism evidence="2 3">
    <name type="scientific">Acanthoscelides obtectus</name>
    <name type="common">Bean weevil</name>
    <name type="synonym">Bruchus obtectus</name>
    <dbReference type="NCBI Taxonomy" id="200917"/>
    <lineage>
        <taxon>Eukaryota</taxon>
        <taxon>Metazoa</taxon>
        <taxon>Ecdysozoa</taxon>
        <taxon>Arthropoda</taxon>
        <taxon>Hexapoda</taxon>
        <taxon>Insecta</taxon>
        <taxon>Pterygota</taxon>
        <taxon>Neoptera</taxon>
        <taxon>Endopterygota</taxon>
        <taxon>Coleoptera</taxon>
        <taxon>Polyphaga</taxon>
        <taxon>Cucujiformia</taxon>
        <taxon>Chrysomeloidea</taxon>
        <taxon>Chrysomelidae</taxon>
        <taxon>Bruchinae</taxon>
        <taxon>Bruchini</taxon>
        <taxon>Acanthoscelides</taxon>
    </lineage>
</organism>
<dbReference type="Pfam" id="PF10392">
    <property type="entry name" value="COG5_N"/>
    <property type="match status" value="1"/>
</dbReference>
<keyword evidence="3" id="KW-1185">Reference proteome</keyword>
<dbReference type="PANTHER" id="PTHR13228:SF3">
    <property type="entry name" value="CONSERVED OLIGOMERIC GOLGI COMPLEX SUBUNIT 5"/>
    <property type="match status" value="1"/>
</dbReference>
<feature type="domain" description="Conserved oligomeric Golgi complex subunit 5 N-terminal" evidence="1">
    <location>
        <begin position="35"/>
        <end position="105"/>
    </location>
</feature>
<comment type="caution">
    <text evidence="2">The sequence shown here is derived from an EMBL/GenBank/DDBJ whole genome shotgun (WGS) entry which is preliminary data.</text>
</comment>
<dbReference type="InterPro" id="IPR049176">
    <property type="entry name" value="COG5_N"/>
</dbReference>
<dbReference type="PANTHER" id="PTHR13228">
    <property type="entry name" value="CONSERVED OLIGOMERIC GOLGI COMPLEX COMPONENT 5"/>
    <property type="match status" value="1"/>
</dbReference>
<evidence type="ECO:0000313" key="2">
    <source>
        <dbReference type="EMBL" id="CAH1982076.1"/>
    </source>
</evidence>
<dbReference type="InterPro" id="IPR019465">
    <property type="entry name" value="Cog5"/>
</dbReference>
<accession>A0A9P0PFK1</accession>
<gene>
    <name evidence="2" type="ORF">ACAOBT_LOCUS14814</name>
</gene>
<proteinExistence type="predicted"/>
<sequence length="110" mass="12434">MEEEDKKDDDVLKKIQNDDFIKGFLNSGTAKSVLSTSLSITEQVKKLGEAIDQLNRELQKQVLEKHTDLLQQASHATKLEVVLNTMNMHVQSLFANAERLKTQVSIIINL</sequence>
<dbReference type="OrthoDB" id="18786at2759"/>
<dbReference type="EMBL" id="CAKOFQ010006916">
    <property type="protein sequence ID" value="CAH1982076.1"/>
    <property type="molecule type" value="Genomic_DNA"/>
</dbReference>
<evidence type="ECO:0000259" key="1">
    <source>
        <dbReference type="Pfam" id="PF10392"/>
    </source>
</evidence>